<dbReference type="EMBL" id="KI300652">
    <property type="protein sequence ID" value="ERZ96181.1"/>
    <property type="molecule type" value="Genomic_DNA"/>
</dbReference>
<proteinExistence type="predicted"/>
<organism evidence="1">
    <name type="scientific">Rhizophagus irregularis (strain DAOM 181602 / DAOM 197198 / MUCL 43194)</name>
    <name type="common">Arbuscular mycorrhizal fungus</name>
    <name type="synonym">Glomus intraradices</name>
    <dbReference type="NCBI Taxonomy" id="747089"/>
    <lineage>
        <taxon>Eukaryota</taxon>
        <taxon>Fungi</taxon>
        <taxon>Fungi incertae sedis</taxon>
        <taxon>Mucoromycota</taxon>
        <taxon>Glomeromycotina</taxon>
        <taxon>Glomeromycetes</taxon>
        <taxon>Glomerales</taxon>
        <taxon>Glomeraceae</taxon>
        <taxon>Rhizophagus</taxon>
    </lineage>
</organism>
<dbReference type="AlphaFoldDB" id="U9SM60"/>
<accession>U9SM60</accession>
<reference evidence="1" key="1">
    <citation type="submission" date="2013-07" db="EMBL/GenBank/DDBJ databases">
        <title>The genome of an arbuscular mycorrhizal fungus provides insights into the evolution of the oldest plant symbiosis.</title>
        <authorList>
            <consortium name="DOE Joint Genome Institute"/>
            <person name="Tisserant E."/>
            <person name="Malbreil M."/>
            <person name="Kuo A."/>
            <person name="Kohler A."/>
            <person name="Symeonidi A."/>
            <person name="Balestrini R."/>
            <person name="Charron P."/>
            <person name="Duensing N."/>
            <person name="Frei-dit-Frey N."/>
            <person name="Gianinazzi-Pearson V."/>
            <person name="Gilbert B."/>
            <person name="Handa Y."/>
            <person name="Hijri M."/>
            <person name="Kaul R."/>
            <person name="Kawaguchi M."/>
            <person name="Krajinski F."/>
            <person name="Lammers P."/>
            <person name="Lapierre D."/>
            <person name="Masclaux F.G."/>
            <person name="Murat C."/>
            <person name="Morin E."/>
            <person name="Ndikumana S."/>
            <person name="Pagni M."/>
            <person name="Petitpierre D."/>
            <person name="Requena N."/>
            <person name="Rosikiewicz P."/>
            <person name="Riley R."/>
            <person name="Saito K."/>
            <person name="San Clemente H."/>
            <person name="Shapiro H."/>
            <person name="van Tuinen D."/>
            <person name="Becard G."/>
            <person name="Bonfante P."/>
            <person name="Paszkowski U."/>
            <person name="Shachar-Hill Y."/>
            <person name="Young J.P."/>
            <person name="Sanders I.R."/>
            <person name="Henrissat B."/>
            <person name="Rensing S.A."/>
            <person name="Grigoriev I.V."/>
            <person name="Corradi N."/>
            <person name="Roux C."/>
            <person name="Martin F."/>
        </authorList>
    </citation>
    <scope>NUCLEOTIDE SEQUENCE</scope>
    <source>
        <strain evidence="1">DAOM 197198</strain>
    </source>
</reference>
<sequence length="214" mass="25331">LIMLIVNYTKNLRNYKVYIILMDDLIRIKFESVLKEFLIRKLAKVSGSKTQTNSPESFKRKKKVKGNVLEKVFESRRPTDLKSGSLKSVTLKNEKTLEKKKIEVRRTYQFHSSSTSKPGLKEKKMTDLKIYFLSYFQYNIRNKLKQHFCVLDKAKIVYKSILKLEFRRFWIKHGRSVSDFVVRNTVTSKQINCVTIKILVLFIDLLMSYDGHMM</sequence>
<dbReference type="HOGENOM" id="CLU_1291745_0_0_1"/>
<evidence type="ECO:0000313" key="1">
    <source>
        <dbReference type="EMBL" id="ERZ96181.1"/>
    </source>
</evidence>
<feature type="non-terminal residue" evidence="1">
    <location>
        <position position="1"/>
    </location>
</feature>
<name>U9SM60_RHIID</name>
<protein>
    <submittedName>
        <fullName evidence="1">Uncharacterized protein</fullName>
    </submittedName>
</protein>
<gene>
    <name evidence="1" type="ORF">GLOINDRAFT_89646</name>
</gene>